<evidence type="ECO:0000313" key="3">
    <source>
        <dbReference type="Proteomes" id="UP001473302"/>
    </source>
</evidence>
<accession>A0ABP9ZF24</accession>
<dbReference type="Proteomes" id="UP001473302">
    <property type="component" value="Unassembled WGS sequence"/>
</dbReference>
<sequence>MTSSNPTQGIARNLLILRQRIYELSTLIIQQGNSVPSHLITELRSLRASLCELVEVQRLLSPAPSTPQPPPAFSYQTQARPPTVPSQLPFFQWVGHVYNVTVIATVTRTVFPTLNSCVNKFEDVLNTYQLVFNDHWRRLLPLCLPIEIRAWLTDFTTEYTNAFWDNFKAALNLQYGITQDAEQEAATTDLLALHMSRHQTIESFIDQFQDLKRRAGLSEPSVLCPRFVSALPIELSDQVTVALATAPSTTKRNLSFIMGLSKELYNKLYVRNRRVSVTQPSSSNASRIEKRHSGGRSHQQAPARHHRGSSTDTSAVDSQQYCTFHRSYGNHSTDSCRALKATQANSSGSGTSSSPPRGNSSCRRCGAANWSPGHKCNKGKGNAESSSVRFYGAPAPPTANNERTQRAMNLQASSEVNRAQRSSAAASLEAISFVDDDDVEMLDDDDDVEMLDDDISKQCKTKHSLNINSEPSIPSHTHSIFIPITIQDHQTWAYLDTGSNFSAIKPSLVKTLGLVSVRPDFNINNKHHASPDLNKTSFITLGHKNNSIQRVGSIENIKSIW</sequence>
<evidence type="ECO:0008006" key="4">
    <source>
        <dbReference type="Google" id="ProtNLM"/>
    </source>
</evidence>
<feature type="compositionally biased region" description="Polar residues" evidence="1">
    <location>
        <begin position="276"/>
        <end position="286"/>
    </location>
</feature>
<dbReference type="EMBL" id="BAABUK010000048">
    <property type="protein sequence ID" value="GAA5817710.1"/>
    <property type="molecule type" value="Genomic_DNA"/>
</dbReference>
<feature type="region of interest" description="Disordered" evidence="1">
    <location>
        <begin position="276"/>
        <end position="315"/>
    </location>
</feature>
<evidence type="ECO:0000256" key="1">
    <source>
        <dbReference type="SAM" id="MobiDB-lite"/>
    </source>
</evidence>
<proteinExistence type="predicted"/>
<keyword evidence="3" id="KW-1185">Reference proteome</keyword>
<name>A0ABP9ZF24_9FUNG</name>
<gene>
    <name evidence="2" type="ORF">MFLAVUS_011261</name>
</gene>
<dbReference type="InterPro" id="IPR021109">
    <property type="entry name" value="Peptidase_aspartic_dom_sf"/>
</dbReference>
<protein>
    <recommendedName>
        <fullName evidence="4">Retrotransposon gag domain-containing protein</fullName>
    </recommendedName>
</protein>
<comment type="caution">
    <text evidence="2">The sequence shown here is derived from an EMBL/GenBank/DDBJ whole genome shotgun (WGS) entry which is preliminary data.</text>
</comment>
<feature type="region of interest" description="Disordered" evidence="1">
    <location>
        <begin position="340"/>
        <end position="402"/>
    </location>
</feature>
<reference evidence="2 3" key="1">
    <citation type="submission" date="2024-04" db="EMBL/GenBank/DDBJ databases">
        <title>genome sequences of Mucor flavus KT1a and Helicostylum pulchrum KT1b strains isolated from the surface of a dry-aged beef.</title>
        <authorList>
            <person name="Toyotome T."/>
            <person name="Hosono M."/>
            <person name="Torimaru M."/>
            <person name="Fukuda K."/>
            <person name="Mikami N."/>
        </authorList>
    </citation>
    <scope>NUCLEOTIDE SEQUENCE [LARGE SCALE GENOMIC DNA]</scope>
    <source>
        <strain evidence="2 3">KT1a</strain>
    </source>
</reference>
<evidence type="ECO:0000313" key="2">
    <source>
        <dbReference type="EMBL" id="GAA5817710.1"/>
    </source>
</evidence>
<organism evidence="2 3">
    <name type="scientific">Mucor flavus</name>
    <dbReference type="NCBI Taxonomy" id="439312"/>
    <lineage>
        <taxon>Eukaryota</taxon>
        <taxon>Fungi</taxon>
        <taxon>Fungi incertae sedis</taxon>
        <taxon>Mucoromycota</taxon>
        <taxon>Mucoromycotina</taxon>
        <taxon>Mucoromycetes</taxon>
        <taxon>Mucorales</taxon>
        <taxon>Mucorineae</taxon>
        <taxon>Mucoraceae</taxon>
        <taxon>Mucor</taxon>
    </lineage>
</organism>
<feature type="region of interest" description="Disordered" evidence="1">
    <location>
        <begin position="61"/>
        <end position="80"/>
    </location>
</feature>
<feature type="compositionally biased region" description="Low complexity" evidence="1">
    <location>
        <begin position="345"/>
        <end position="365"/>
    </location>
</feature>
<dbReference type="Gene3D" id="2.40.70.10">
    <property type="entry name" value="Acid Proteases"/>
    <property type="match status" value="1"/>
</dbReference>